<accession>A0A547PDZ4</accession>
<proteinExistence type="predicted"/>
<sequence>MKKFVLTLATGSLALGGCQTHLSVKHDVGLADAPLKTKGIPYRLPETDLNVGAQWTLERCPKVILKQETEVDEGTYYDEKNQELRWLAGQFIVSNDNIGIKLPETPTLPLEVALAASYTTNAIEGPSYILDYEDLAKAFKTTDITFEYHAGTALVKSINATVEGQEPAAFTSGLKIAGSIARLALGIPSVAAAGDGAKIDKAGGPKFHKVETVFEPCTPLATELVTQRNTLVSQAKSIGAEATSTTNELAILEGQLAIPEGEAAGRRPTKAEKKKLDKLSASSKSYSSALKKITAALTVLDKKLTVKGRFNLHDDALSKDGKALSAKIKPDMDQFSAFKKEMLKPNAVNAAEIESLFAADLKFVSSAGADLCHKDAAASQCKSAIAEPAKRTNGKPKKDEAGFVFRPPAQLRMTLRGEKEPKPTIDENVRIAQFGRFRVLPLTNGFGENNSIIASFAIDGTPTKIQYKKPKSSGAEILKSGELALQDILALRDASKTADDAKKTDLELENERLTTELDNLTKLRDIRKVQDELSGFSAETPSEIELINEKITVLTLEAQIAELERRIRDAASVNETEGEDGA</sequence>
<dbReference type="OrthoDB" id="9840414at2"/>
<dbReference type="PROSITE" id="PS51257">
    <property type="entry name" value="PROKAR_LIPOPROTEIN"/>
    <property type="match status" value="1"/>
</dbReference>
<keyword evidence="3" id="KW-1185">Reference proteome</keyword>
<dbReference type="Proteomes" id="UP000316343">
    <property type="component" value="Unassembled WGS sequence"/>
</dbReference>
<dbReference type="RefSeq" id="WP_142788626.1">
    <property type="nucleotide sequence ID" value="NZ_VHJK01000001.1"/>
</dbReference>
<evidence type="ECO:0000313" key="2">
    <source>
        <dbReference type="EMBL" id="TRD12355.1"/>
    </source>
</evidence>
<gene>
    <name evidence="2" type="ORF">FGU71_11100</name>
</gene>
<dbReference type="AlphaFoldDB" id="A0A547PDZ4"/>
<dbReference type="EMBL" id="VHJK01000001">
    <property type="protein sequence ID" value="TRD12355.1"/>
    <property type="molecule type" value="Genomic_DNA"/>
</dbReference>
<evidence type="ECO:0000313" key="3">
    <source>
        <dbReference type="Proteomes" id="UP000316343"/>
    </source>
</evidence>
<protein>
    <submittedName>
        <fullName evidence="2">Uncharacterized protein</fullName>
    </submittedName>
</protein>
<evidence type="ECO:0000256" key="1">
    <source>
        <dbReference type="SAM" id="Coils"/>
    </source>
</evidence>
<reference evidence="2 3" key="1">
    <citation type="submission" date="2019-06" db="EMBL/GenBank/DDBJ databases">
        <title>Erythrobacter insulae sp. nov., isolated from a tidal flat.</title>
        <authorList>
            <person name="Yoon J.-H."/>
        </authorList>
    </citation>
    <scope>NUCLEOTIDE SEQUENCE [LARGE SCALE GENOMIC DNA]</scope>
    <source>
        <strain evidence="2 3">JBTF-M21</strain>
    </source>
</reference>
<feature type="coiled-coil region" evidence="1">
    <location>
        <begin position="491"/>
        <end position="573"/>
    </location>
</feature>
<organism evidence="2 3">
    <name type="scientific">Erythrobacter insulae</name>
    <dbReference type="NCBI Taxonomy" id="2584124"/>
    <lineage>
        <taxon>Bacteria</taxon>
        <taxon>Pseudomonadati</taxon>
        <taxon>Pseudomonadota</taxon>
        <taxon>Alphaproteobacteria</taxon>
        <taxon>Sphingomonadales</taxon>
        <taxon>Erythrobacteraceae</taxon>
        <taxon>Erythrobacter/Porphyrobacter group</taxon>
        <taxon>Erythrobacter</taxon>
    </lineage>
</organism>
<keyword evidence="1" id="KW-0175">Coiled coil</keyword>
<comment type="caution">
    <text evidence="2">The sequence shown here is derived from an EMBL/GenBank/DDBJ whole genome shotgun (WGS) entry which is preliminary data.</text>
</comment>
<name>A0A547PDZ4_9SPHN</name>